<feature type="region of interest" description="Disordered" evidence="2">
    <location>
        <begin position="49"/>
        <end position="74"/>
    </location>
</feature>
<dbReference type="Proteomes" id="UP000002729">
    <property type="component" value="Unassembled WGS sequence"/>
</dbReference>
<sequence length="459" mass="50983">MLYMRRQGQTHLWALPHEAAAYCSKDCLIIDWRDRGHRKACEKIRDERAADAARAESPTPPPSPPPEVFYGPAPRSDADAARARIAAEFEAARARREAEPEPEPVARDGPRCPVCYEEWDVNVEPKFRVCCCRKVCASCEERIGDGPCALCRAPLLDGAAQLAQLRRHVENDVPEAICCLGAAYHFGGKFDIVKSGKKAAKIYKRAVQLGNVDAMVNLGVLRATGDGVQMDRKKAMKLYRIASDRGNAAAQCGLGTMLREDRNFVEAFRCYKLAAEQTYTHAEHELGCCYFKGEGVEADFDEAKRCFARAATKGHELSKNTFRRLGSEHFGGHLGLVTCGRTAADYWMRAAIRGDVRSMIKLGWLYQFPPTGSRVEQDLGVAMVSFEMAADRGDAEGQYEYARFLRDHATVFAYMRLAADQGYGDAMRYLGNLYRDGTGVEADADEAQRWHARAAAKGK</sequence>
<dbReference type="AlphaFoldDB" id="F0Y8U2"/>
<keyword evidence="4" id="KW-1185">Reference proteome</keyword>
<protein>
    <recommendedName>
        <fullName evidence="5">RING-type domain-containing protein</fullName>
    </recommendedName>
</protein>
<accession>F0Y8U2</accession>
<dbReference type="RefSeq" id="XP_009036647.1">
    <property type="nucleotide sequence ID" value="XM_009038399.1"/>
</dbReference>
<dbReference type="Gene3D" id="1.25.40.10">
    <property type="entry name" value="Tetratricopeptide repeat domain"/>
    <property type="match status" value="2"/>
</dbReference>
<dbReference type="PANTHER" id="PTHR11102">
    <property type="entry name" value="SEL-1-LIKE PROTEIN"/>
    <property type="match status" value="1"/>
</dbReference>
<proteinExistence type="inferred from homology"/>
<name>F0Y8U2_AURAN</name>
<comment type="similarity">
    <text evidence="1">Belongs to the sel-1 family.</text>
</comment>
<dbReference type="PANTHER" id="PTHR11102:SF160">
    <property type="entry name" value="ERAD-ASSOCIATED E3 UBIQUITIN-PROTEIN LIGASE COMPONENT HRD3"/>
    <property type="match status" value="1"/>
</dbReference>
<reference evidence="3 4" key="1">
    <citation type="journal article" date="2011" name="Proc. Natl. Acad. Sci. U.S.A.">
        <title>Niche of harmful alga Aureococcus anophagefferens revealed through ecogenomics.</title>
        <authorList>
            <person name="Gobler C.J."/>
            <person name="Berry D.L."/>
            <person name="Dyhrman S.T."/>
            <person name="Wilhelm S.W."/>
            <person name="Salamov A."/>
            <person name="Lobanov A.V."/>
            <person name="Zhang Y."/>
            <person name="Collier J.L."/>
            <person name="Wurch L.L."/>
            <person name="Kustka A.B."/>
            <person name="Dill B.D."/>
            <person name="Shah M."/>
            <person name="VerBerkmoes N.C."/>
            <person name="Kuo A."/>
            <person name="Terry A."/>
            <person name="Pangilinan J."/>
            <person name="Lindquist E.A."/>
            <person name="Lucas S."/>
            <person name="Paulsen I.T."/>
            <person name="Hattenrath-Lehmann T.K."/>
            <person name="Talmage S.C."/>
            <person name="Walker E.A."/>
            <person name="Koch F."/>
            <person name="Burson A.M."/>
            <person name="Marcoval M.A."/>
            <person name="Tang Y.Z."/>
            <person name="Lecleir G.R."/>
            <person name="Coyne K.J."/>
            <person name="Berg G.M."/>
            <person name="Bertrand E.M."/>
            <person name="Saito M.A."/>
            <person name="Gladyshev V.N."/>
            <person name="Grigoriev I.V."/>
        </authorList>
    </citation>
    <scope>NUCLEOTIDE SEQUENCE [LARGE SCALE GENOMIC DNA]</scope>
    <source>
        <strain evidence="4">CCMP 1984</strain>
    </source>
</reference>
<dbReference type="KEGG" id="aaf:AURANDRAFT_37466"/>
<dbReference type="InParanoid" id="F0Y8U2"/>
<dbReference type="SUPFAM" id="SSF81901">
    <property type="entry name" value="HCP-like"/>
    <property type="match status" value="2"/>
</dbReference>
<dbReference type="InterPro" id="IPR050767">
    <property type="entry name" value="Sel1_AlgK"/>
</dbReference>
<feature type="compositionally biased region" description="Pro residues" evidence="2">
    <location>
        <begin position="58"/>
        <end position="67"/>
    </location>
</feature>
<gene>
    <name evidence="3" type="ORF">AURANDRAFT_37466</name>
</gene>
<dbReference type="InterPro" id="IPR011990">
    <property type="entry name" value="TPR-like_helical_dom_sf"/>
</dbReference>
<dbReference type="InterPro" id="IPR006597">
    <property type="entry name" value="Sel1-like"/>
</dbReference>
<dbReference type="OrthoDB" id="272077at2759"/>
<dbReference type="EMBL" id="GL833127">
    <property type="protein sequence ID" value="EGB08656.1"/>
    <property type="molecule type" value="Genomic_DNA"/>
</dbReference>
<evidence type="ECO:0000313" key="3">
    <source>
        <dbReference type="EMBL" id="EGB08656.1"/>
    </source>
</evidence>
<evidence type="ECO:0000256" key="2">
    <source>
        <dbReference type="SAM" id="MobiDB-lite"/>
    </source>
</evidence>
<dbReference type="GeneID" id="20221792"/>
<organism evidence="4">
    <name type="scientific">Aureococcus anophagefferens</name>
    <name type="common">Harmful bloom alga</name>
    <dbReference type="NCBI Taxonomy" id="44056"/>
    <lineage>
        <taxon>Eukaryota</taxon>
        <taxon>Sar</taxon>
        <taxon>Stramenopiles</taxon>
        <taxon>Ochrophyta</taxon>
        <taxon>Pelagophyceae</taxon>
        <taxon>Pelagomonadales</taxon>
        <taxon>Pelagomonadaceae</taxon>
        <taxon>Aureococcus</taxon>
    </lineage>
</organism>
<evidence type="ECO:0000313" key="4">
    <source>
        <dbReference type="Proteomes" id="UP000002729"/>
    </source>
</evidence>
<evidence type="ECO:0008006" key="5">
    <source>
        <dbReference type="Google" id="ProtNLM"/>
    </source>
</evidence>
<evidence type="ECO:0000256" key="1">
    <source>
        <dbReference type="ARBA" id="ARBA00038101"/>
    </source>
</evidence>
<dbReference type="Pfam" id="PF08238">
    <property type="entry name" value="Sel1"/>
    <property type="match status" value="7"/>
</dbReference>
<dbReference type="eggNOG" id="KOG1550">
    <property type="taxonomic scope" value="Eukaryota"/>
</dbReference>
<dbReference type="SMART" id="SM00671">
    <property type="entry name" value="SEL1"/>
    <property type="match status" value="7"/>
</dbReference>